<dbReference type="EMBL" id="UINC01034607">
    <property type="protein sequence ID" value="SVB25717.1"/>
    <property type="molecule type" value="Genomic_DNA"/>
</dbReference>
<reference evidence="1" key="1">
    <citation type="submission" date="2018-05" db="EMBL/GenBank/DDBJ databases">
        <authorList>
            <person name="Lanie J.A."/>
            <person name="Ng W.-L."/>
            <person name="Kazmierczak K.M."/>
            <person name="Andrzejewski T.M."/>
            <person name="Davidsen T.M."/>
            <person name="Wayne K.J."/>
            <person name="Tettelin H."/>
            <person name="Glass J.I."/>
            <person name="Rusch D."/>
            <person name="Podicherti R."/>
            <person name="Tsui H.-C.T."/>
            <person name="Winkler M.E."/>
        </authorList>
    </citation>
    <scope>NUCLEOTIDE SEQUENCE</scope>
</reference>
<proteinExistence type="predicted"/>
<name>A0A382CK65_9ZZZZ</name>
<protein>
    <submittedName>
        <fullName evidence="1">Uncharacterized protein</fullName>
    </submittedName>
</protein>
<dbReference type="AlphaFoldDB" id="A0A382CK65"/>
<gene>
    <name evidence="1" type="ORF">METZ01_LOCUS178571</name>
</gene>
<accession>A0A382CK65</accession>
<evidence type="ECO:0000313" key="1">
    <source>
        <dbReference type="EMBL" id="SVB25717.1"/>
    </source>
</evidence>
<organism evidence="1">
    <name type="scientific">marine metagenome</name>
    <dbReference type="NCBI Taxonomy" id="408172"/>
    <lineage>
        <taxon>unclassified sequences</taxon>
        <taxon>metagenomes</taxon>
        <taxon>ecological metagenomes</taxon>
    </lineage>
</organism>
<sequence>MSHYQPLGILTGGIKEVYKSTVWWKPNEKNFGFCLASTTCISKAYIYNA</sequence>